<dbReference type="PANTHER" id="PTHR30204:SF69">
    <property type="entry name" value="MERR-FAMILY TRANSCRIPTIONAL REGULATOR"/>
    <property type="match status" value="1"/>
</dbReference>
<dbReference type="AlphaFoldDB" id="A0A927FHK9"/>
<evidence type="ECO:0000313" key="6">
    <source>
        <dbReference type="EMBL" id="MBD8049750.1"/>
    </source>
</evidence>
<comment type="caution">
    <text evidence="6">The sequence shown here is derived from an EMBL/GenBank/DDBJ whole genome shotgun (WGS) entry which is preliminary data.</text>
</comment>
<proteinExistence type="predicted"/>
<dbReference type="SMART" id="SM00422">
    <property type="entry name" value="HTH_MERR"/>
    <property type="match status" value="1"/>
</dbReference>
<dbReference type="EMBL" id="JACYFT010000001">
    <property type="protein sequence ID" value="MBD8049750.1"/>
    <property type="molecule type" value="Genomic_DNA"/>
</dbReference>
<reference evidence="6" key="1">
    <citation type="submission" date="2020-09" db="EMBL/GenBank/DDBJ databases">
        <title>Genome seq and assembly of Limnohabitants sp.</title>
        <authorList>
            <person name="Chhetri G."/>
        </authorList>
    </citation>
    <scope>NUCLEOTIDE SEQUENCE</scope>
    <source>
        <strain evidence="6">JUR4</strain>
    </source>
</reference>
<evidence type="ECO:0000256" key="1">
    <source>
        <dbReference type="ARBA" id="ARBA00022491"/>
    </source>
</evidence>
<dbReference type="GO" id="GO:0003700">
    <property type="term" value="F:DNA-binding transcription factor activity"/>
    <property type="evidence" value="ECO:0007669"/>
    <property type="project" value="InterPro"/>
</dbReference>
<name>A0A927FHK9_9BURK</name>
<organism evidence="6 7">
    <name type="scientific">Limnohabitans radicicola</name>
    <dbReference type="NCBI Taxonomy" id="2771427"/>
    <lineage>
        <taxon>Bacteria</taxon>
        <taxon>Pseudomonadati</taxon>
        <taxon>Pseudomonadota</taxon>
        <taxon>Betaproteobacteria</taxon>
        <taxon>Burkholderiales</taxon>
        <taxon>Comamonadaceae</taxon>
        <taxon>Limnohabitans</taxon>
    </lineage>
</organism>
<keyword evidence="7" id="KW-1185">Reference proteome</keyword>
<dbReference type="CDD" id="cd01104">
    <property type="entry name" value="HTH_MlrA-CarA"/>
    <property type="match status" value="1"/>
</dbReference>
<keyword evidence="4" id="KW-0804">Transcription</keyword>
<keyword evidence="1" id="KW-0678">Repressor</keyword>
<dbReference type="Proteomes" id="UP000647424">
    <property type="component" value="Unassembled WGS sequence"/>
</dbReference>
<dbReference type="RefSeq" id="WP_191818198.1">
    <property type="nucleotide sequence ID" value="NZ_JACYFT010000001.1"/>
</dbReference>
<dbReference type="Gene3D" id="1.10.1660.10">
    <property type="match status" value="1"/>
</dbReference>
<keyword evidence="2" id="KW-0805">Transcription regulation</keyword>
<evidence type="ECO:0000259" key="5">
    <source>
        <dbReference type="PROSITE" id="PS50937"/>
    </source>
</evidence>
<dbReference type="InterPro" id="IPR047057">
    <property type="entry name" value="MerR_fam"/>
</dbReference>
<gene>
    <name evidence="6" type="ORF">IC609_04270</name>
</gene>
<dbReference type="InterPro" id="IPR000551">
    <property type="entry name" value="MerR-type_HTH_dom"/>
</dbReference>
<sequence>MTSSISNHRIGAVSALSGVPVSTLRVWETRHAAFAPAKSEGRHRLYSDEDVLRASLIKQLTEAGHSISTVAALPAAQLNALLQQQRSANRLHRPAPTSTAPVTLAVVGVDMAARLESSPLSNESGDRPIQITEILEDLATALTASMASQPQALMVRVNSLNVIVGTDIQRLVQMHRFQQVIVLYNFGQEPVVAALKLSGIKVRREPLSNAELGELINSVLWMDHTREVHDVQRTGLVPPRKYSDETLRSVANTPSRVLCECPRHVAELITQLASFEQYSQDCLNKSAEDAHLHAYLSSVSGSARALFEKALEMVAQHENIPLPLTAPMSGTPA</sequence>
<evidence type="ECO:0000256" key="3">
    <source>
        <dbReference type="ARBA" id="ARBA00023125"/>
    </source>
</evidence>
<dbReference type="PROSITE" id="PS50937">
    <property type="entry name" value="HTH_MERR_2"/>
    <property type="match status" value="1"/>
</dbReference>
<feature type="domain" description="HTH merR-type" evidence="5">
    <location>
        <begin position="7"/>
        <end position="76"/>
    </location>
</feature>
<dbReference type="GO" id="GO:0003677">
    <property type="term" value="F:DNA binding"/>
    <property type="evidence" value="ECO:0007669"/>
    <property type="project" value="UniProtKB-KW"/>
</dbReference>
<evidence type="ECO:0000256" key="4">
    <source>
        <dbReference type="ARBA" id="ARBA00023163"/>
    </source>
</evidence>
<dbReference type="PANTHER" id="PTHR30204">
    <property type="entry name" value="REDOX-CYCLING DRUG-SENSING TRANSCRIPTIONAL ACTIVATOR SOXR"/>
    <property type="match status" value="1"/>
</dbReference>
<protein>
    <submittedName>
        <fullName evidence="6">MerR family transcriptional regulator</fullName>
    </submittedName>
</protein>
<evidence type="ECO:0000256" key="2">
    <source>
        <dbReference type="ARBA" id="ARBA00023015"/>
    </source>
</evidence>
<accession>A0A927FHK9</accession>
<evidence type="ECO:0000313" key="7">
    <source>
        <dbReference type="Proteomes" id="UP000647424"/>
    </source>
</evidence>
<dbReference type="Pfam" id="PF13411">
    <property type="entry name" value="MerR_1"/>
    <property type="match status" value="1"/>
</dbReference>
<dbReference type="InterPro" id="IPR009061">
    <property type="entry name" value="DNA-bd_dom_put_sf"/>
</dbReference>
<dbReference type="SUPFAM" id="SSF46955">
    <property type="entry name" value="Putative DNA-binding domain"/>
    <property type="match status" value="1"/>
</dbReference>
<keyword evidence="3" id="KW-0238">DNA-binding</keyword>